<proteinExistence type="predicted"/>
<keyword evidence="5" id="KW-1185">Reference proteome</keyword>
<evidence type="ECO:0000259" key="3">
    <source>
        <dbReference type="Pfam" id="PF13439"/>
    </source>
</evidence>
<evidence type="ECO:0000313" key="4">
    <source>
        <dbReference type="EMBL" id="MBE9636741.1"/>
    </source>
</evidence>
<dbReference type="Pfam" id="PF00534">
    <property type="entry name" value="Glycos_transf_1"/>
    <property type="match status" value="1"/>
</dbReference>
<protein>
    <submittedName>
        <fullName evidence="4">Glycosyltransferase family 4 protein</fullName>
    </submittedName>
</protein>
<dbReference type="Proteomes" id="UP000607796">
    <property type="component" value="Unassembled WGS sequence"/>
</dbReference>
<dbReference type="Gene3D" id="3.40.50.2000">
    <property type="entry name" value="Glycogen Phosphorylase B"/>
    <property type="match status" value="2"/>
</dbReference>
<gene>
    <name evidence="4" type="ORF">IQ782_07835</name>
</gene>
<reference evidence="4 5" key="1">
    <citation type="journal article" date="2021" name="Int. J. Syst. Evol. Microbiol.">
        <title>Salipiger mangrovisoli sp. nov., isolated from mangrove soil and the proposal for the reclassification of Paraphaeobacter pallidus as Salipiger pallidus comb. nov.</title>
        <authorList>
            <person name="Du J."/>
            <person name="Liu Y."/>
            <person name="Pei T."/>
            <person name="Deng M.R."/>
            <person name="Zhu H."/>
        </authorList>
    </citation>
    <scope>NUCLEOTIDE SEQUENCE [LARGE SCALE GENOMIC DNA]</scope>
    <source>
        <strain evidence="4 5">6D45A</strain>
    </source>
</reference>
<dbReference type="InterPro" id="IPR001296">
    <property type="entry name" value="Glyco_trans_1"/>
</dbReference>
<dbReference type="PANTHER" id="PTHR46401:SF2">
    <property type="entry name" value="GLYCOSYLTRANSFERASE WBBK-RELATED"/>
    <property type="match status" value="1"/>
</dbReference>
<sequence length="406" mass="43681">MGTTITEPDQPPARLLDLTRLVSRAGRGMTGVDRVEYAYLDRLLRGPVPLFGLVKTSLGYLLLDGTGCAALKARIDGRDWPEPDLLGRLARRGDPHRAGMETALRAAALGRSPAALLGRMLRRHLPAGAVYLNTGHSNFSEPVISALRGLAGSRLAVLLHDTIPLDWPQYQRAGSAQRFGAFLRRVGAHADLVICNSEVTRRDMVRHLGAESAPRAVVAHLGVTPSRPGVPPEGPWTGAAYFVTLGTIEPRKNHALLLDIWRELAPPAHLLVCGQRGWNNAEVFAALDQGVANVHELPGLDDGQIAGLLCQSAGLLFPSLAEGYGLPPVEAAALGVPVLAAPLPVLREVLGDIPIYADESDRYLWASRIRQMAEGYRARPDGKDATQAEYGPPSWDAHFKAVSTLI</sequence>
<dbReference type="CDD" id="cd03809">
    <property type="entry name" value="GT4_MtfB-like"/>
    <property type="match status" value="1"/>
</dbReference>
<feature type="domain" description="Glycosyl transferase family 1" evidence="2">
    <location>
        <begin position="239"/>
        <end position="352"/>
    </location>
</feature>
<evidence type="ECO:0000313" key="5">
    <source>
        <dbReference type="Proteomes" id="UP000607796"/>
    </source>
</evidence>
<dbReference type="PANTHER" id="PTHR46401">
    <property type="entry name" value="GLYCOSYLTRANSFERASE WBBK-RELATED"/>
    <property type="match status" value="1"/>
</dbReference>
<evidence type="ECO:0000259" key="2">
    <source>
        <dbReference type="Pfam" id="PF00534"/>
    </source>
</evidence>
<feature type="domain" description="Glycosyltransferase subfamily 4-like N-terminal" evidence="3">
    <location>
        <begin position="119"/>
        <end position="226"/>
    </location>
</feature>
<comment type="caution">
    <text evidence="4">The sequence shown here is derived from an EMBL/GenBank/DDBJ whole genome shotgun (WGS) entry which is preliminary data.</text>
</comment>
<name>A0ABR9WZM8_9RHOB</name>
<dbReference type="SUPFAM" id="SSF53756">
    <property type="entry name" value="UDP-Glycosyltransferase/glycogen phosphorylase"/>
    <property type="match status" value="1"/>
</dbReference>
<dbReference type="Pfam" id="PF13439">
    <property type="entry name" value="Glyco_transf_4"/>
    <property type="match status" value="1"/>
</dbReference>
<dbReference type="RefSeq" id="WP_194134058.1">
    <property type="nucleotide sequence ID" value="NZ_JADFFK010000004.1"/>
</dbReference>
<keyword evidence="1" id="KW-0808">Transferase</keyword>
<dbReference type="InterPro" id="IPR028098">
    <property type="entry name" value="Glyco_trans_4-like_N"/>
</dbReference>
<evidence type="ECO:0000256" key="1">
    <source>
        <dbReference type="ARBA" id="ARBA00022679"/>
    </source>
</evidence>
<organism evidence="4 5">
    <name type="scientific">Salipiger mangrovisoli</name>
    <dbReference type="NCBI Taxonomy" id="2865933"/>
    <lineage>
        <taxon>Bacteria</taxon>
        <taxon>Pseudomonadati</taxon>
        <taxon>Pseudomonadota</taxon>
        <taxon>Alphaproteobacteria</taxon>
        <taxon>Rhodobacterales</taxon>
        <taxon>Roseobacteraceae</taxon>
        <taxon>Salipiger</taxon>
    </lineage>
</organism>
<accession>A0ABR9WZM8</accession>
<dbReference type="EMBL" id="JADFFK010000004">
    <property type="protein sequence ID" value="MBE9636741.1"/>
    <property type="molecule type" value="Genomic_DNA"/>
</dbReference>